<keyword evidence="1" id="KW-0472">Membrane</keyword>
<dbReference type="Proteomes" id="UP000034235">
    <property type="component" value="Unassembled WGS sequence"/>
</dbReference>
<evidence type="ECO:0000256" key="1">
    <source>
        <dbReference type="SAM" id="Phobius"/>
    </source>
</evidence>
<dbReference type="AlphaFoldDB" id="A0A0G0LX75"/>
<keyword evidence="1" id="KW-1133">Transmembrane helix</keyword>
<accession>A0A0G0LX75</accession>
<dbReference type="EMBL" id="LBUP01000007">
    <property type="protein sequence ID" value="KKQ66019.1"/>
    <property type="molecule type" value="Genomic_DNA"/>
</dbReference>
<keyword evidence="1" id="KW-0812">Transmembrane</keyword>
<proteinExistence type="predicted"/>
<reference evidence="2 3" key="1">
    <citation type="journal article" date="2015" name="Nature">
        <title>rRNA introns, odd ribosomes, and small enigmatic genomes across a large radiation of phyla.</title>
        <authorList>
            <person name="Brown C.T."/>
            <person name="Hug L.A."/>
            <person name="Thomas B.C."/>
            <person name="Sharon I."/>
            <person name="Castelle C.J."/>
            <person name="Singh A."/>
            <person name="Wilkins M.J."/>
            <person name="Williams K.H."/>
            <person name="Banfield J.F."/>
        </authorList>
    </citation>
    <scope>NUCLEOTIDE SEQUENCE [LARGE SCALE GENOMIC DNA]</scope>
</reference>
<evidence type="ECO:0000313" key="2">
    <source>
        <dbReference type="EMBL" id="KKQ66019.1"/>
    </source>
</evidence>
<comment type="caution">
    <text evidence="2">The sequence shown here is derived from an EMBL/GenBank/DDBJ whole genome shotgun (WGS) entry which is preliminary data.</text>
</comment>
<gene>
    <name evidence="2" type="ORF">US86_C0007G0064</name>
</gene>
<organism evidence="2 3">
    <name type="scientific">Candidatus Daviesbacteria bacterium GW2011_GWA2_38_24</name>
    <dbReference type="NCBI Taxonomy" id="1618422"/>
    <lineage>
        <taxon>Bacteria</taxon>
        <taxon>Candidatus Daviesiibacteriota</taxon>
    </lineage>
</organism>
<feature type="transmembrane region" description="Helical" evidence="1">
    <location>
        <begin position="63"/>
        <end position="83"/>
    </location>
</feature>
<name>A0A0G0LX75_9BACT</name>
<sequence length="109" mass="11843">MLEIPVRHTPDSLLKAIDRTQKDMDCDDTFSTIALGLGGLKFCGWIGFGTVAHLRPDLVPTEVPQVLLGGAIASTAALIYFRLSSDKAFDKLSSLKRLAEIPKESPKSE</sequence>
<evidence type="ECO:0000313" key="3">
    <source>
        <dbReference type="Proteomes" id="UP000034235"/>
    </source>
</evidence>
<protein>
    <submittedName>
        <fullName evidence="2">Uncharacterized protein</fullName>
    </submittedName>
</protein>